<dbReference type="AlphaFoldDB" id="A0A1M5AE01"/>
<gene>
    <name evidence="3" type="ORF">SAMN02745195_02275</name>
</gene>
<dbReference type="Gene3D" id="3.40.50.10490">
    <property type="entry name" value="Glucose-6-phosphate isomerase like protein, domain 1"/>
    <property type="match status" value="1"/>
</dbReference>
<dbReference type="Pfam" id="PF01380">
    <property type="entry name" value="SIS"/>
    <property type="match status" value="1"/>
</dbReference>
<sequence>MGILVTILREIESVVSEVDENQMKEISNYFDMNKRIFVDGEGRSGLMGKAFAMRLKHLGYEVYVIGETVTPSLQDGDIFFAISGSGSTKFVVENAKVAKGLNCKVLSVTSKADSPLAKISDEVLIVPATTKYDTGEKKSVQLLSSLFDQSVHIVLDGLCLILSMKNNITNEMALKQHLNLE</sequence>
<dbReference type="InterPro" id="IPR017552">
    <property type="entry name" value="PHI/rmpB"/>
</dbReference>
<accession>A0A1M5AE01</accession>
<evidence type="ECO:0000259" key="2">
    <source>
        <dbReference type="PROSITE" id="PS51464"/>
    </source>
</evidence>
<dbReference type="Proteomes" id="UP000184127">
    <property type="component" value="Unassembled WGS sequence"/>
</dbReference>
<dbReference type="GO" id="GO:0097367">
    <property type="term" value="F:carbohydrate derivative binding"/>
    <property type="evidence" value="ECO:0007669"/>
    <property type="project" value="InterPro"/>
</dbReference>
<dbReference type="GO" id="GO:1901135">
    <property type="term" value="P:carbohydrate derivative metabolic process"/>
    <property type="evidence" value="ECO:0007669"/>
    <property type="project" value="InterPro"/>
</dbReference>
<dbReference type="InterPro" id="IPR046348">
    <property type="entry name" value="SIS_dom_sf"/>
</dbReference>
<keyword evidence="3" id="KW-0413">Isomerase</keyword>
<dbReference type="InterPro" id="IPR001347">
    <property type="entry name" value="SIS_dom"/>
</dbReference>
<reference evidence="4" key="1">
    <citation type="submission" date="2016-11" db="EMBL/GenBank/DDBJ databases">
        <authorList>
            <person name="Varghese N."/>
            <person name="Submissions S."/>
        </authorList>
    </citation>
    <scope>NUCLEOTIDE SEQUENCE [LARGE SCALE GENOMIC DNA]</scope>
    <source>
        <strain evidence="4">DSM 18761</strain>
    </source>
</reference>
<dbReference type="PANTHER" id="PTHR43443:SF1">
    <property type="entry name" value="3-HEXULOSE-6-PHOSPHATE ISOMERASE"/>
    <property type="match status" value="1"/>
</dbReference>
<proteinExistence type="inferred from homology"/>
<keyword evidence="4" id="KW-1185">Reference proteome</keyword>
<dbReference type="RefSeq" id="WP_072969471.1">
    <property type="nucleotide sequence ID" value="NZ_FQUR01000022.1"/>
</dbReference>
<dbReference type="PANTHER" id="PTHR43443">
    <property type="entry name" value="3-HEXULOSE-6-PHOSPHATE ISOMERASE"/>
    <property type="match status" value="1"/>
</dbReference>
<protein>
    <submittedName>
        <fullName evidence="3">6-phospho-3-hexuloisomerase</fullName>
    </submittedName>
</protein>
<evidence type="ECO:0000313" key="4">
    <source>
        <dbReference type="Proteomes" id="UP000184127"/>
    </source>
</evidence>
<dbReference type="SUPFAM" id="SSF53697">
    <property type="entry name" value="SIS domain"/>
    <property type="match status" value="1"/>
</dbReference>
<dbReference type="NCBIfam" id="TIGR03127">
    <property type="entry name" value="RuMP_HxlB"/>
    <property type="match status" value="1"/>
</dbReference>
<evidence type="ECO:0000256" key="1">
    <source>
        <dbReference type="ARBA" id="ARBA00009235"/>
    </source>
</evidence>
<dbReference type="PROSITE" id="PS51464">
    <property type="entry name" value="SIS"/>
    <property type="match status" value="1"/>
</dbReference>
<comment type="similarity">
    <text evidence="1">Belongs to the SIS family. PHI subfamily.</text>
</comment>
<feature type="domain" description="SIS" evidence="2">
    <location>
        <begin position="26"/>
        <end position="160"/>
    </location>
</feature>
<name>A0A1M5AE01_9THEO</name>
<dbReference type="CDD" id="cd05005">
    <property type="entry name" value="SIS_PHI"/>
    <property type="match status" value="1"/>
</dbReference>
<organism evidence="3 4">
    <name type="scientific">Thermoanaerobacter uzonensis DSM 18761</name>
    <dbReference type="NCBI Taxonomy" id="1123369"/>
    <lineage>
        <taxon>Bacteria</taxon>
        <taxon>Bacillati</taxon>
        <taxon>Bacillota</taxon>
        <taxon>Clostridia</taxon>
        <taxon>Thermoanaerobacterales</taxon>
        <taxon>Thermoanaerobacteraceae</taxon>
        <taxon>Thermoanaerobacter</taxon>
    </lineage>
</organism>
<dbReference type="EMBL" id="FQUR01000022">
    <property type="protein sequence ID" value="SHF28463.1"/>
    <property type="molecule type" value="Genomic_DNA"/>
</dbReference>
<evidence type="ECO:0000313" key="3">
    <source>
        <dbReference type="EMBL" id="SHF28463.1"/>
    </source>
</evidence>
<dbReference type="GO" id="GO:0016853">
    <property type="term" value="F:isomerase activity"/>
    <property type="evidence" value="ECO:0007669"/>
    <property type="project" value="UniProtKB-KW"/>
</dbReference>